<dbReference type="PROSITE" id="PS51186">
    <property type="entry name" value="GNAT"/>
    <property type="match status" value="1"/>
</dbReference>
<evidence type="ECO:0000256" key="1">
    <source>
        <dbReference type="ARBA" id="ARBA00022679"/>
    </source>
</evidence>
<sequence length="187" mass="20315">MLATRLSVDLAGPDDVAPARALMMRVLEEDLGYGFRPEWHADLADPASAYLRTPGQALFLARDAEGTLLGTTAVKAGGPRSPQVLVDHYAGRSVAQLARVWVLAEHRRRGVARALVAAAARWAAVEAGYRTVYLHTDAAVPGAEAFWRSMPVREVLDERTPGALLQTIHFELDVTALPGNHDQPHHD</sequence>
<accession>A0A6J7HWF7</accession>
<protein>
    <submittedName>
        <fullName evidence="3">Unannotated protein</fullName>
    </submittedName>
</protein>
<dbReference type="AlphaFoldDB" id="A0A6J7HWF7"/>
<dbReference type="InterPro" id="IPR050769">
    <property type="entry name" value="NAT_camello-type"/>
</dbReference>
<dbReference type="PANTHER" id="PTHR13947">
    <property type="entry name" value="GNAT FAMILY N-ACETYLTRANSFERASE"/>
    <property type="match status" value="1"/>
</dbReference>
<feature type="domain" description="N-acetyltransferase" evidence="2">
    <location>
        <begin position="6"/>
        <end position="171"/>
    </location>
</feature>
<dbReference type="PANTHER" id="PTHR13947:SF37">
    <property type="entry name" value="LD18367P"/>
    <property type="match status" value="1"/>
</dbReference>
<dbReference type="GO" id="GO:0008080">
    <property type="term" value="F:N-acetyltransferase activity"/>
    <property type="evidence" value="ECO:0007669"/>
    <property type="project" value="InterPro"/>
</dbReference>
<keyword evidence="1" id="KW-0808">Transferase</keyword>
<evidence type="ECO:0000313" key="3">
    <source>
        <dbReference type="EMBL" id="CAB4921330.1"/>
    </source>
</evidence>
<dbReference type="Pfam" id="PF00583">
    <property type="entry name" value="Acetyltransf_1"/>
    <property type="match status" value="1"/>
</dbReference>
<dbReference type="EMBL" id="CAFBMQ010000229">
    <property type="protein sequence ID" value="CAB4921330.1"/>
    <property type="molecule type" value="Genomic_DNA"/>
</dbReference>
<name>A0A6J7HWF7_9ZZZZ</name>
<dbReference type="InterPro" id="IPR016181">
    <property type="entry name" value="Acyl_CoA_acyltransferase"/>
</dbReference>
<proteinExistence type="predicted"/>
<organism evidence="3">
    <name type="scientific">freshwater metagenome</name>
    <dbReference type="NCBI Taxonomy" id="449393"/>
    <lineage>
        <taxon>unclassified sequences</taxon>
        <taxon>metagenomes</taxon>
        <taxon>ecological metagenomes</taxon>
    </lineage>
</organism>
<dbReference type="SUPFAM" id="SSF55729">
    <property type="entry name" value="Acyl-CoA N-acyltransferases (Nat)"/>
    <property type="match status" value="1"/>
</dbReference>
<dbReference type="Gene3D" id="3.40.630.30">
    <property type="match status" value="1"/>
</dbReference>
<gene>
    <name evidence="3" type="ORF">UFOPK3609_01403</name>
</gene>
<reference evidence="3" key="1">
    <citation type="submission" date="2020-05" db="EMBL/GenBank/DDBJ databases">
        <authorList>
            <person name="Chiriac C."/>
            <person name="Salcher M."/>
            <person name="Ghai R."/>
            <person name="Kavagutti S V."/>
        </authorList>
    </citation>
    <scope>NUCLEOTIDE SEQUENCE</scope>
</reference>
<dbReference type="InterPro" id="IPR000182">
    <property type="entry name" value="GNAT_dom"/>
</dbReference>
<evidence type="ECO:0000259" key="2">
    <source>
        <dbReference type="PROSITE" id="PS51186"/>
    </source>
</evidence>